<sequence>MRAIRFEIDNKLSLAVVLFEYLQIKEDREIFQQLQFAYEDTLAGYGFERPTQLAESGLAANSAAVKTFLRNVCIPAVMDVSFWLFKTSRDTLRERISVCSSLALIDSDRSAEYRNEIKDITRGIDIEEGIEDVDRSRVFVDLVRLGRWASKELAESFERYKALTRAKSGFEDPGEFEKLVKDFLGGKDVSGTGLVLYPKDEQGQLLIEIIDSVVHRYFNDEECGLDAYLSMRVRHGSLAGHLRGPLEEAGVLVARDKATGKFDVPDRWRDFKEDIERFSIEYEQLVSDLIKTRLQIRTPNKPDGLFAYEMTPLSVYYVRSGIDESTTLDDLLQKIYEMLDVFLQRSLQQVKNYLIGDFRERAESALGMLSDSKSLASSHQARLELQKAVAEASTDWQASLDRVAAWFAPNEKNERAALRTMHQIVEIAVQATMNAHRSFEPKLEMEIEDLGLQGPDVLVEITDILFTVLDNVHRHCGVNGNTPNVKIKMRSEPLEDDSAIRVIINVESEVAPHVISANNKNRVNKIREQIVSGDWRSRVKLEGGSGFLKLKRIVASDNRQSLDFCFTDNSFVVSVSVVIAITLQSESIETA</sequence>
<gene>
    <name evidence="1" type="ORF">CJ014_20900</name>
</gene>
<comment type="caution">
    <text evidence="1">The sequence shown here is derived from an EMBL/GenBank/DDBJ whole genome shotgun (WGS) entry which is preliminary data.</text>
</comment>
<keyword evidence="2" id="KW-1185">Reference proteome</keyword>
<dbReference type="EMBL" id="NQVN01000019">
    <property type="protein sequence ID" value="PIO97275.1"/>
    <property type="molecule type" value="Genomic_DNA"/>
</dbReference>
<proteinExistence type="predicted"/>
<dbReference type="Proteomes" id="UP000231070">
    <property type="component" value="Unassembled WGS sequence"/>
</dbReference>
<organism evidence="1 2">
    <name type="scientific">Pleomorphomonas carboxyditropha</name>
    <dbReference type="NCBI Taxonomy" id="2023338"/>
    <lineage>
        <taxon>Bacteria</taxon>
        <taxon>Pseudomonadati</taxon>
        <taxon>Pseudomonadota</taxon>
        <taxon>Alphaproteobacteria</taxon>
        <taxon>Hyphomicrobiales</taxon>
        <taxon>Pleomorphomonadaceae</taxon>
        <taxon>Pleomorphomonas</taxon>
    </lineage>
</organism>
<reference evidence="1 2" key="1">
    <citation type="submission" date="2017-08" db="EMBL/GenBank/DDBJ databases">
        <title>Pleomorphomonas carboxidotrophicus sp. nov., a new mesophilic hydrogenogenic carboxidotroph.</title>
        <authorList>
            <person name="Esquivel-Elizondo S."/>
            <person name="Krajmalnik-Brown R."/>
            <person name="Maldonado J."/>
        </authorList>
    </citation>
    <scope>NUCLEOTIDE SEQUENCE [LARGE SCALE GENOMIC DNA]</scope>
    <source>
        <strain evidence="1 2">SVCO-16</strain>
    </source>
</reference>
<dbReference type="AlphaFoldDB" id="A0A2G9WRJ2"/>
<evidence type="ECO:0000313" key="2">
    <source>
        <dbReference type="Proteomes" id="UP000231070"/>
    </source>
</evidence>
<protein>
    <submittedName>
        <fullName evidence="1">Uncharacterized protein</fullName>
    </submittedName>
</protein>
<evidence type="ECO:0000313" key="1">
    <source>
        <dbReference type="EMBL" id="PIO97275.1"/>
    </source>
</evidence>
<name>A0A2G9WRJ2_9HYPH</name>
<accession>A0A2G9WRJ2</accession>